<evidence type="ECO:0000313" key="1">
    <source>
        <dbReference type="EMBL" id="MBO9202609.1"/>
    </source>
</evidence>
<comment type="caution">
    <text evidence="1">The sequence shown here is derived from an EMBL/GenBank/DDBJ whole genome shotgun (WGS) entry which is preliminary data.</text>
</comment>
<dbReference type="Proteomes" id="UP000677244">
    <property type="component" value="Unassembled WGS sequence"/>
</dbReference>
<keyword evidence="2" id="KW-1185">Reference proteome</keyword>
<evidence type="ECO:0000313" key="2">
    <source>
        <dbReference type="Proteomes" id="UP000677244"/>
    </source>
</evidence>
<reference evidence="1 2" key="1">
    <citation type="submission" date="2021-03" db="EMBL/GenBank/DDBJ databases">
        <title>Assistant Professor.</title>
        <authorList>
            <person name="Huq M.A."/>
        </authorList>
    </citation>
    <scope>NUCLEOTIDE SEQUENCE [LARGE SCALE GENOMIC DNA]</scope>
    <source>
        <strain evidence="1 2">MAH-29</strain>
    </source>
</reference>
<gene>
    <name evidence="1" type="ORF">J7I42_20135</name>
</gene>
<name>A0ABS3YXG7_9BACT</name>
<dbReference type="EMBL" id="JAGHKO010000004">
    <property type="protein sequence ID" value="MBO9202609.1"/>
    <property type="molecule type" value="Genomic_DNA"/>
</dbReference>
<sequence>MYWKRKRLSRWYQAFFKDGHKPPVHYIAHHLLHVIGTFLISPYERAALLSVDGSGEWSTSFMGKVKNRSYTFYRQDFFPISQGKC</sequence>
<accession>A0ABS3YXG7</accession>
<dbReference type="Gene3D" id="3.30.420.40">
    <property type="match status" value="1"/>
</dbReference>
<organism evidence="1 2">
    <name type="scientific">Niastella soli</name>
    <dbReference type="NCBI Taxonomy" id="2821487"/>
    <lineage>
        <taxon>Bacteria</taxon>
        <taxon>Pseudomonadati</taxon>
        <taxon>Bacteroidota</taxon>
        <taxon>Chitinophagia</taxon>
        <taxon>Chitinophagales</taxon>
        <taxon>Chitinophagaceae</taxon>
        <taxon>Niastella</taxon>
    </lineage>
</organism>
<protein>
    <submittedName>
        <fullName evidence="1">Uncharacterized protein</fullName>
    </submittedName>
</protein>
<proteinExistence type="predicted"/>
<dbReference type="RefSeq" id="WP_209140654.1">
    <property type="nucleotide sequence ID" value="NZ_JAGHKO010000004.1"/>
</dbReference>